<comment type="caution">
    <text evidence="1">The sequence shown here is derived from an EMBL/GenBank/DDBJ whole genome shotgun (WGS) entry which is preliminary data.</text>
</comment>
<sequence>MDENVIRKISSWLISLNDNEIEKVLKSLDSSSKEFSKYIIKNHPNINDGLQNLFKEVRSMLKENKYEEAIIDELTSKGIDIYFSKKVVNHLKKQLQPHFDASALRQVSFEKYSDIVDKIIMKMLVERYYSSPIKLSEELEGDIVKKEDIIKSYKVIMNILSVFFFKNLGFYELSNLCRDVFGFDQERSNYLINYLKQKEIFDKIESYFLFERINNLVQREISKAQD</sequence>
<evidence type="ECO:0000313" key="2">
    <source>
        <dbReference type="Proteomes" id="UP000613512"/>
    </source>
</evidence>
<protein>
    <submittedName>
        <fullName evidence="1">Uncharacterized protein</fullName>
    </submittedName>
</protein>
<proteinExistence type="predicted"/>
<organism evidence="1 2">
    <name type="scientific">Ornithinibacillus halotolerans</name>
    <dbReference type="NCBI Taxonomy" id="1274357"/>
    <lineage>
        <taxon>Bacteria</taxon>
        <taxon>Bacillati</taxon>
        <taxon>Bacillota</taxon>
        <taxon>Bacilli</taxon>
        <taxon>Bacillales</taxon>
        <taxon>Bacillaceae</taxon>
        <taxon>Ornithinibacillus</taxon>
    </lineage>
</organism>
<evidence type="ECO:0000313" key="1">
    <source>
        <dbReference type="EMBL" id="GGA91520.1"/>
    </source>
</evidence>
<name>A0A916WET3_9BACI</name>
<dbReference type="EMBL" id="BMEY01000029">
    <property type="protein sequence ID" value="GGA91520.1"/>
    <property type="molecule type" value="Genomic_DNA"/>
</dbReference>
<gene>
    <name evidence="1" type="ORF">GCM10008025_37550</name>
</gene>
<reference evidence="1" key="1">
    <citation type="journal article" date="2014" name="Int. J. Syst. Evol. Microbiol.">
        <title>Complete genome sequence of Corynebacterium casei LMG S-19264T (=DSM 44701T), isolated from a smear-ripened cheese.</title>
        <authorList>
            <consortium name="US DOE Joint Genome Institute (JGI-PGF)"/>
            <person name="Walter F."/>
            <person name="Albersmeier A."/>
            <person name="Kalinowski J."/>
            <person name="Ruckert C."/>
        </authorList>
    </citation>
    <scope>NUCLEOTIDE SEQUENCE</scope>
    <source>
        <strain evidence="1">CGMCC 1.12408</strain>
    </source>
</reference>
<dbReference type="AlphaFoldDB" id="A0A916WET3"/>
<dbReference type="RefSeq" id="WP_188386212.1">
    <property type="nucleotide sequence ID" value="NZ_BMEY01000029.1"/>
</dbReference>
<reference evidence="1" key="2">
    <citation type="submission" date="2020-09" db="EMBL/GenBank/DDBJ databases">
        <authorList>
            <person name="Sun Q."/>
            <person name="Zhou Y."/>
        </authorList>
    </citation>
    <scope>NUCLEOTIDE SEQUENCE</scope>
    <source>
        <strain evidence="1">CGMCC 1.12408</strain>
    </source>
</reference>
<dbReference type="Proteomes" id="UP000613512">
    <property type="component" value="Unassembled WGS sequence"/>
</dbReference>
<accession>A0A916WET3</accession>
<keyword evidence="2" id="KW-1185">Reference proteome</keyword>